<dbReference type="GO" id="GO:0001228">
    <property type="term" value="F:DNA-binding transcription activator activity, RNA polymerase II-specific"/>
    <property type="evidence" value="ECO:0007669"/>
    <property type="project" value="TreeGrafter"/>
</dbReference>
<accession>A0A9P7J2Z5</accession>
<evidence type="ECO:0000256" key="3">
    <source>
        <dbReference type="PROSITE-ProRule" id="PRU00267"/>
    </source>
</evidence>
<feature type="region of interest" description="Disordered" evidence="4">
    <location>
        <begin position="57"/>
        <end position="80"/>
    </location>
</feature>
<dbReference type="EMBL" id="JABBWE010000010">
    <property type="protein sequence ID" value="KAG1799856.1"/>
    <property type="molecule type" value="Genomic_DNA"/>
</dbReference>
<gene>
    <name evidence="6" type="ORF">HD556DRAFT_1439514</name>
</gene>
<evidence type="ECO:0000259" key="5">
    <source>
        <dbReference type="PROSITE" id="PS50118"/>
    </source>
</evidence>
<evidence type="ECO:0000256" key="4">
    <source>
        <dbReference type="SAM" id="MobiDB-lite"/>
    </source>
</evidence>
<evidence type="ECO:0000313" key="7">
    <source>
        <dbReference type="Proteomes" id="UP000719766"/>
    </source>
</evidence>
<dbReference type="SUPFAM" id="SSF47095">
    <property type="entry name" value="HMG-box"/>
    <property type="match status" value="1"/>
</dbReference>
<dbReference type="PANTHER" id="PTHR10270">
    <property type="entry name" value="SOX TRANSCRIPTION FACTOR"/>
    <property type="match status" value="1"/>
</dbReference>
<keyword evidence="7" id="KW-1185">Reference proteome</keyword>
<evidence type="ECO:0000256" key="2">
    <source>
        <dbReference type="ARBA" id="ARBA00023163"/>
    </source>
</evidence>
<dbReference type="InterPro" id="IPR050140">
    <property type="entry name" value="SRY-related_HMG-box_TF-like"/>
</dbReference>
<dbReference type="Gene3D" id="1.10.30.10">
    <property type="entry name" value="High mobility group box domain"/>
    <property type="match status" value="1"/>
</dbReference>
<dbReference type="GeneID" id="64599734"/>
<dbReference type="GO" id="GO:0005634">
    <property type="term" value="C:nucleus"/>
    <property type="evidence" value="ECO:0007669"/>
    <property type="project" value="UniProtKB-UniRule"/>
</dbReference>
<feature type="DNA-binding region" description="HMG box" evidence="3">
    <location>
        <begin position="75"/>
        <end position="146"/>
    </location>
</feature>
<dbReference type="SMART" id="SM00398">
    <property type="entry name" value="HMG"/>
    <property type="match status" value="1"/>
</dbReference>
<feature type="region of interest" description="Disordered" evidence="4">
    <location>
        <begin position="135"/>
        <end position="203"/>
    </location>
</feature>
<dbReference type="InterPro" id="IPR009071">
    <property type="entry name" value="HMG_box_dom"/>
</dbReference>
<dbReference type="AlphaFoldDB" id="A0A9P7J2Z5"/>
<sequence>MGPVFTHFPALHLRRDLPVFPLNYNIHPPIQRNFHTPNHLKLYTLYYALHPLHPMPGPIRSKGKGRVTNDEDVKPPRPPNAWILYRSDKIKELPPAEPGQRSRAQADVSKLVSDMWRKESDAVKLEYERLADAKKAEHQRKYPDYRFQPMKKEEKERIREEKKQLKERARERKKTRGRADVVAGPSQEQHDAVVPQPMQEPDPQQGMPAMAYAPPYPLPGVMPVQNLPSHMPYHNYTFLDPEMQFGLTGSSPPLSAMSSPNPSSNSDFSSLSDELLLRLDELPPVRISPAPYAQPTQQPYGGLPPFFQAFPPPHNSYNMESAPMQQPQGSYGQWQAPQDHIVSQPSGSVAAQQPASGWDDFDASKVTCDYQPQDFLNFDLAAANNLGTMHELESSLQDMMSSPDQNGVFDVTKINPGDVPVQPEGDFEVDMAPNPDAQSQEFENYYNSFDIGAVLAASSHEHEPTTVNPSATVNPTDTFIDPKLSVDDFASFFKLNPDIQAYMAAQQRQRQPSAFTRDMMQFINFDAGEGGPQNAAVPQVGAPPPPPLQGQVPIFTQMTNTAAVPQSGYVPPAGAAYSSTRRVGASWKPSYVIPDDSVIDPALFY</sequence>
<feature type="compositionally biased region" description="Basic and acidic residues" evidence="4">
    <location>
        <begin position="135"/>
        <end position="170"/>
    </location>
</feature>
<comment type="caution">
    <text evidence="6">The sequence shown here is derived from an EMBL/GenBank/DDBJ whole genome shotgun (WGS) entry which is preliminary data.</text>
</comment>
<proteinExistence type="predicted"/>
<dbReference type="Proteomes" id="UP000719766">
    <property type="component" value="Unassembled WGS sequence"/>
</dbReference>
<dbReference type="PROSITE" id="PS50118">
    <property type="entry name" value="HMG_BOX_2"/>
    <property type="match status" value="1"/>
</dbReference>
<keyword evidence="2" id="KW-0804">Transcription</keyword>
<evidence type="ECO:0000256" key="1">
    <source>
        <dbReference type="ARBA" id="ARBA00023125"/>
    </source>
</evidence>
<feature type="region of interest" description="Disordered" evidence="4">
    <location>
        <begin position="250"/>
        <end position="271"/>
    </location>
</feature>
<dbReference type="Pfam" id="PF00505">
    <property type="entry name" value="HMG_box"/>
    <property type="match status" value="1"/>
</dbReference>
<dbReference type="RefSeq" id="XP_041164079.1">
    <property type="nucleotide sequence ID" value="XM_041305970.1"/>
</dbReference>
<dbReference type="GO" id="GO:0000978">
    <property type="term" value="F:RNA polymerase II cis-regulatory region sequence-specific DNA binding"/>
    <property type="evidence" value="ECO:0007669"/>
    <property type="project" value="TreeGrafter"/>
</dbReference>
<evidence type="ECO:0000313" key="6">
    <source>
        <dbReference type="EMBL" id="KAG1799856.1"/>
    </source>
</evidence>
<feature type="domain" description="HMG box" evidence="5">
    <location>
        <begin position="75"/>
        <end position="146"/>
    </location>
</feature>
<organism evidence="6 7">
    <name type="scientific">Suillus plorans</name>
    <dbReference type="NCBI Taxonomy" id="116603"/>
    <lineage>
        <taxon>Eukaryota</taxon>
        <taxon>Fungi</taxon>
        <taxon>Dikarya</taxon>
        <taxon>Basidiomycota</taxon>
        <taxon>Agaricomycotina</taxon>
        <taxon>Agaricomycetes</taxon>
        <taxon>Agaricomycetidae</taxon>
        <taxon>Boletales</taxon>
        <taxon>Suillineae</taxon>
        <taxon>Suillaceae</taxon>
        <taxon>Suillus</taxon>
    </lineage>
</organism>
<name>A0A9P7J2Z5_9AGAM</name>
<dbReference type="GO" id="GO:0030154">
    <property type="term" value="P:cell differentiation"/>
    <property type="evidence" value="ECO:0007669"/>
    <property type="project" value="TreeGrafter"/>
</dbReference>
<reference evidence="6" key="1">
    <citation type="journal article" date="2020" name="New Phytol.">
        <title>Comparative genomics reveals dynamic genome evolution in host specialist ectomycorrhizal fungi.</title>
        <authorList>
            <person name="Lofgren L.A."/>
            <person name="Nguyen N.H."/>
            <person name="Vilgalys R."/>
            <person name="Ruytinx J."/>
            <person name="Liao H.L."/>
            <person name="Branco S."/>
            <person name="Kuo A."/>
            <person name="LaButti K."/>
            <person name="Lipzen A."/>
            <person name="Andreopoulos W."/>
            <person name="Pangilinan J."/>
            <person name="Riley R."/>
            <person name="Hundley H."/>
            <person name="Na H."/>
            <person name="Barry K."/>
            <person name="Grigoriev I.V."/>
            <person name="Stajich J.E."/>
            <person name="Kennedy P.G."/>
        </authorList>
    </citation>
    <scope>NUCLEOTIDE SEQUENCE</scope>
    <source>
        <strain evidence="6">S12</strain>
    </source>
</reference>
<dbReference type="PANTHER" id="PTHR10270:SF161">
    <property type="entry name" value="SEX-DETERMINING REGION Y PROTEIN"/>
    <property type="match status" value="1"/>
</dbReference>
<protein>
    <recommendedName>
        <fullName evidence="5">HMG box domain-containing protein</fullName>
    </recommendedName>
</protein>
<keyword evidence="3" id="KW-0539">Nucleus</keyword>
<dbReference type="InterPro" id="IPR036910">
    <property type="entry name" value="HMG_box_dom_sf"/>
</dbReference>
<dbReference type="CDD" id="cd01389">
    <property type="entry name" value="HMG-box_ROX1-like"/>
    <property type="match status" value="1"/>
</dbReference>
<dbReference type="OrthoDB" id="6247875at2759"/>
<keyword evidence="1 3" id="KW-0238">DNA-binding</keyword>